<gene>
    <name evidence="1" type="ORF">Taro_006079</name>
</gene>
<keyword evidence="2" id="KW-1185">Reference proteome</keyword>
<organism evidence="1 2">
    <name type="scientific">Colocasia esculenta</name>
    <name type="common">Wild taro</name>
    <name type="synonym">Arum esculentum</name>
    <dbReference type="NCBI Taxonomy" id="4460"/>
    <lineage>
        <taxon>Eukaryota</taxon>
        <taxon>Viridiplantae</taxon>
        <taxon>Streptophyta</taxon>
        <taxon>Embryophyta</taxon>
        <taxon>Tracheophyta</taxon>
        <taxon>Spermatophyta</taxon>
        <taxon>Magnoliopsida</taxon>
        <taxon>Liliopsida</taxon>
        <taxon>Araceae</taxon>
        <taxon>Aroideae</taxon>
        <taxon>Colocasieae</taxon>
        <taxon>Colocasia</taxon>
    </lineage>
</organism>
<accession>A0A843TRI1</accession>
<evidence type="ECO:0000313" key="2">
    <source>
        <dbReference type="Proteomes" id="UP000652761"/>
    </source>
</evidence>
<proteinExistence type="predicted"/>
<evidence type="ECO:0000313" key="1">
    <source>
        <dbReference type="EMBL" id="MQL73711.1"/>
    </source>
</evidence>
<protein>
    <submittedName>
        <fullName evidence="1">Uncharacterized protein</fullName>
    </submittedName>
</protein>
<comment type="caution">
    <text evidence="1">The sequence shown here is derived from an EMBL/GenBank/DDBJ whole genome shotgun (WGS) entry which is preliminary data.</text>
</comment>
<dbReference type="Proteomes" id="UP000652761">
    <property type="component" value="Unassembled WGS sequence"/>
</dbReference>
<dbReference type="AlphaFoldDB" id="A0A843TRI1"/>
<sequence>MRYKLDYHFGLLAKGFDLTDHDDLLANV</sequence>
<dbReference type="EMBL" id="NMUH01000178">
    <property type="protein sequence ID" value="MQL73711.1"/>
    <property type="molecule type" value="Genomic_DNA"/>
</dbReference>
<name>A0A843TRI1_COLES</name>
<reference evidence="1" key="1">
    <citation type="submission" date="2017-07" db="EMBL/GenBank/DDBJ databases">
        <title>Taro Niue Genome Assembly and Annotation.</title>
        <authorList>
            <person name="Atibalentja N."/>
            <person name="Keating K."/>
            <person name="Fields C.J."/>
        </authorList>
    </citation>
    <scope>NUCLEOTIDE SEQUENCE</scope>
    <source>
        <strain evidence="1">Niue_2</strain>
        <tissue evidence="1">Leaf</tissue>
    </source>
</reference>